<feature type="compositionally biased region" description="Polar residues" evidence="2">
    <location>
        <begin position="404"/>
        <end position="414"/>
    </location>
</feature>
<organism evidence="4 5">
    <name type="scientific">Lasius niger</name>
    <name type="common">Black garden ant</name>
    <dbReference type="NCBI Taxonomy" id="67767"/>
    <lineage>
        <taxon>Eukaryota</taxon>
        <taxon>Metazoa</taxon>
        <taxon>Ecdysozoa</taxon>
        <taxon>Arthropoda</taxon>
        <taxon>Hexapoda</taxon>
        <taxon>Insecta</taxon>
        <taxon>Pterygota</taxon>
        <taxon>Neoptera</taxon>
        <taxon>Endopterygota</taxon>
        <taxon>Hymenoptera</taxon>
        <taxon>Apocrita</taxon>
        <taxon>Aculeata</taxon>
        <taxon>Formicoidea</taxon>
        <taxon>Formicidae</taxon>
        <taxon>Formicinae</taxon>
        <taxon>Lasius</taxon>
        <taxon>Lasius</taxon>
    </lineage>
</organism>
<feature type="compositionally biased region" description="Basic and acidic residues" evidence="2">
    <location>
        <begin position="358"/>
        <end position="379"/>
    </location>
</feature>
<dbReference type="Proteomes" id="UP000036403">
    <property type="component" value="Unassembled WGS sequence"/>
</dbReference>
<protein>
    <submittedName>
        <fullName evidence="4">Uncharacterized protein</fullName>
    </submittedName>
</protein>
<dbReference type="EMBL" id="LBMM01002680">
    <property type="protein sequence ID" value="KMQ94484.1"/>
    <property type="molecule type" value="Genomic_DNA"/>
</dbReference>
<evidence type="ECO:0000313" key="4">
    <source>
        <dbReference type="EMBL" id="KMQ94484.1"/>
    </source>
</evidence>
<feature type="region of interest" description="Disordered" evidence="2">
    <location>
        <begin position="342"/>
        <end position="414"/>
    </location>
</feature>
<dbReference type="EMBL" id="LBMM01009919">
    <property type="protein sequence ID" value="KMQ87784.1"/>
    <property type="molecule type" value="Genomic_DNA"/>
</dbReference>
<evidence type="ECO:0000313" key="5">
    <source>
        <dbReference type="Proteomes" id="UP000036403"/>
    </source>
</evidence>
<dbReference type="PaxDb" id="67767-A0A0J7KW53"/>
<accession>A0A0J7KW53</accession>
<evidence type="ECO:0000256" key="2">
    <source>
        <dbReference type="SAM" id="MobiDB-lite"/>
    </source>
</evidence>
<proteinExistence type="predicted"/>
<feature type="region of interest" description="Disordered" evidence="2">
    <location>
        <begin position="232"/>
        <end position="264"/>
    </location>
</feature>
<feature type="compositionally biased region" description="Basic and acidic residues" evidence="2">
    <location>
        <begin position="385"/>
        <end position="403"/>
    </location>
</feature>
<feature type="compositionally biased region" description="Polar residues" evidence="2">
    <location>
        <begin position="234"/>
        <end position="244"/>
    </location>
</feature>
<gene>
    <name evidence="3" type="ORF">RF55_12847</name>
    <name evidence="4" type="ORF">RF55_5358</name>
</gene>
<sequence length="414" mass="46994">MENGPKDRIQYGGSAVTSKSLREVISSSQSELRRKMDYREQIRKLREEENSLLQRIEKRIRMQGIIKKQQARINMLRRLAGEEEEETIPTPVEIEEISRRENNRAAEVSRKVFFAIQAVNTEGTFCKKATIKDSDNKSECDVNVIVSIKRAKTDNSTVRPIKIDLTIKDNAMRGDIIFLDNKEETVPCDLKEVIAKLNKSSSSKDKENQPTSAKPKILSDVRICIPRVKVDNKANYSQRRNTSVKQRKPLNRGKSATKTKQEEKDMDAEIAQLKEMLSRAQRKRSSTSYRENSGGDSDPNDNDDSMKGLPRNWKSRRSPLAGVLKPVVSANYDSMIPADINTVEAEMELPESSQSQTEPEKQTEVLDDKSGEPDPMEEKNVDEEPTPKESDQEVEAKVVEGEQRATTPSFKYSV</sequence>
<dbReference type="AlphaFoldDB" id="A0A0J7KW53"/>
<feature type="coiled-coil region" evidence="1">
    <location>
        <begin position="28"/>
        <end position="86"/>
    </location>
</feature>
<name>A0A0J7KW53_LASNI</name>
<feature type="compositionally biased region" description="Basic residues" evidence="2">
    <location>
        <begin position="245"/>
        <end position="257"/>
    </location>
</feature>
<keyword evidence="1" id="KW-0175">Coiled coil</keyword>
<feature type="region of interest" description="Disordered" evidence="2">
    <location>
        <begin position="277"/>
        <end position="323"/>
    </location>
</feature>
<evidence type="ECO:0000313" key="3">
    <source>
        <dbReference type="EMBL" id="KMQ87784.1"/>
    </source>
</evidence>
<reference evidence="4 5" key="1">
    <citation type="submission" date="2015-04" db="EMBL/GenBank/DDBJ databases">
        <title>Lasius niger genome sequencing.</title>
        <authorList>
            <person name="Konorov E.A."/>
            <person name="Nikitin M.A."/>
            <person name="Kirill M.V."/>
            <person name="Chang P."/>
        </authorList>
    </citation>
    <scope>NUCLEOTIDE SEQUENCE [LARGE SCALE GENOMIC DNA]</scope>
    <source>
        <tissue evidence="4">Whole</tissue>
    </source>
</reference>
<evidence type="ECO:0000256" key="1">
    <source>
        <dbReference type="SAM" id="Coils"/>
    </source>
</evidence>
<keyword evidence="5" id="KW-1185">Reference proteome</keyword>
<comment type="caution">
    <text evidence="4">The sequence shown here is derived from an EMBL/GenBank/DDBJ whole genome shotgun (WGS) entry which is preliminary data.</text>
</comment>